<gene>
    <name evidence="3" type="ORF">DV515_00015310</name>
</gene>
<organism evidence="3 4">
    <name type="scientific">Chloebia gouldiae</name>
    <name type="common">Gouldian finch</name>
    <name type="synonym">Erythrura gouldiae</name>
    <dbReference type="NCBI Taxonomy" id="44316"/>
    <lineage>
        <taxon>Eukaryota</taxon>
        <taxon>Metazoa</taxon>
        <taxon>Chordata</taxon>
        <taxon>Craniata</taxon>
        <taxon>Vertebrata</taxon>
        <taxon>Euteleostomi</taxon>
        <taxon>Archelosauria</taxon>
        <taxon>Archosauria</taxon>
        <taxon>Dinosauria</taxon>
        <taxon>Saurischia</taxon>
        <taxon>Theropoda</taxon>
        <taxon>Coelurosauria</taxon>
        <taxon>Aves</taxon>
        <taxon>Neognathae</taxon>
        <taxon>Neoaves</taxon>
        <taxon>Telluraves</taxon>
        <taxon>Australaves</taxon>
        <taxon>Passeriformes</taxon>
        <taxon>Passeroidea</taxon>
        <taxon>Passeridae</taxon>
        <taxon>Chloebia</taxon>
    </lineage>
</organism>
<name>A0A3L8RVJ6_CHLGU</name>
<reference evidence="3 4" key="1">
    <citation type="journal article" date="2018" name="Proc. R. Soc. B">
        <title>A non-coding region near Follistatin controls head colour polymorphism in the Gouldian finch.</title>
        <authorList>
            <person name="Toomey M.B."/>
            <person name="Marques C.I."/>
            <person name="Andrade P."/>
            <person name="Araujo P.M."/>
            <person name="Sabatino S."/>
            <person name="Gazda M.A."/>
            <person name="Afonso S."/>
            <person name="Lopes R.J."/>
            <person name="Corbo J.C."/>
            <person name="Carneiro M."/>
        </authorList>
    </citation>
    <scope>NUCLEOTIDE SEQUENCE [LARGE SCALE GENOMIC DNA]</scope>
    <source>
        <strain evidence="3">Red01</strain>
        <tissue evidence="3">Muscle</tissue>
    </source>
</reference>
<evidence type="ECO:0000313" key="3">
    <source>
        <dbReference type="EMBL" id="RLV88772.1"/>
    </source>
</evidence>
<dbReference type="InterPro" id="IPR019176">
    <property type="entry name" value="Cytochrome_B561-rel"/>
</dbReference>
<keyword evidence="2" id="KW-0472">Membrane</keyword>
<dbReference type="PANTHER" id="PTHR21780">
    <property type="entry name" value="TRANSMEMBRANE PROTEIN 209"/>
    <property type="match status" value="1"/>
</dbReference>
<dbReference type="STRING" id="44316.ENSEGOP00005011571"/>
<dbReference type="GO" id="GO:0016020">
    <property type="term" value="C:membrane"/>
    <property type="evidence" value="ECO:0007669"/>
    <property type="project" value="TreeGrafter"/>
</dbReference>
<dbReference type="AlphaFoldDB" id="A0A3L8RVJ6"/>
<feature type="transmembrane region" description="Helical" evidence="2">
    <location>
        <begin position="27"/>
        <end position="43"/>
    </location>
</feature>
<keyword evidence="2" id="KW-1133">Transmembrane helix</keyword>
<dbReference type="Proteomes" id="UP000276834">
    <property type="component" value="Unassembled WGS sequence"/>
</dbReference>
<evidence type="ECO:0000256" key="2">
    <source>
        <dbReference type="SAM" id="Phobius"/>
    </source>
</evidence>
<proteinExistence type="predicted"/>
<keyword evidence="4" id="KW-1185">Reference proteome</keyword>
<evidence type="ECO:0000313" key="4">
    <source>
        <dbReference type="Proteomes" id="UP000276834"/>
    </source>
</evidence>
<comment type="caution">
    <text evidence="3">The sequence shown here is derived from an EMBL/GenBank/DDBJ whole genome shotgun (WGS) entry which is preliminary data.</text>
</comment>
<evidence type="ECO:0000256" key="1">
    <source>
        <dbReference type="ARBA" id="ARBA00015032"/>
    </source>
</evidence>
<dbReference type="PANTHER" id="PTHR21780:SF0">
    <property type="entry name" value="TRANSMEMBRANE PROTEIN 209"/>
    <property type="match status" value="1"/>
</dbReference>
<keyword evidence="2" id="KW-0812">Transmembrane</keyword>
<protein>
    <recommendedName>
        <fullName evidence="1">Transmembrane protein 209</fullName>
    </recommendedName>
</protein>
<accession>A0A3L8RVJ6</accession>
<dbReference type="EMBL" id="QUSF01000171">
    <property type="protein sequence ID" value="RLV88772.1"/>
    <property type="molecule type" value="Genomic_DNA"/>
</dbReference>
<dbReference type="OrthoDB" id="509821at2759"/>
<sequence length="584" mass="64611">MTPNKSPDTSLIDLAVKMRKQAETRKVVLAWGLLNISVAGMIYTEMTGKLLSTYYNITCFPLWYIEFALAALFSLNALFDFWRYFTYTAAPASLVTSPSQQVVGWLRKTGVQSSPAREAAAKRALPPSPPVQGQCVLSYSPSRSPSASPKFSAGCLGACSAQLPPLAGTSPSHSTSVTYSPASSYAKVSSCSHSPNGSPYSVSVGPVDSAGIRSHYRFSPILYNNSTYKDDCITDVKSLDTFLRNEEEKQHRVQLGSSDSSSPSSSPTFWNYSRSMADHAQILRKFQYQLACRSQAPSAHKDEADLSSKQAAEEVWARVTMNRQLLDHMDSWTAKFRNWINDTILVPLVEEMESVSTQLRRMGCPELQIGEASISSLKQAALVKAPLIPTLNALVQYLDLTPNQEYLVERIRAKSEIGDLGMKPHQSLGLSQQGKHRLSKTGMNSWEEGGDHRGEAAGFGAIPVRSGGVSQILMHVFCTYLDSRLPPHPKYPDGKTFTSQHFIQTPDKPDTSNENVFCIYQSSINPPHYELIYECHVYSLPKGRNNMFHTLLMFLYIIKTKESGMLGRVNLGLSGVNVLWIFGE</sequence>
<dbReference type="Pfam" id="PF09786">
    <property type="entry name" value="CytochromB561_N"/>
    <property type="match status" value="2"/>
</dbReference>